<dbReference type="AlphaFoldDB" id="C5K8X4"/>
<keyword evidence="1" id="KW-0413">Isomerase</keyword>
<dbReference type="InterPro" id="IPR002130">
    <property type="entry name" value="Cyclophilin-type_PPIase_dom"/>
</dbReference>
<name>C5K8X4_PERM5</name>
<dbReference type="PANTHER" id="PTHR11071:SF561">
    <property type="entry name" value="PEPTIDYL-PROLYL CIS-TRANS ISOMERASE D-RELATED"/>
    <property type="match status" value="1"/>
</dbReference>
<protein>
    <recommendedName>
        <fullName evidence="1">Peptidyl-prolyl cis-trans isomerase</fullName>
        <shortName evidence="1">PPIase</shortName>
        <ecNumber evidence="1">5.2.1.8</ecNumber>
    </recommendedName>
</protein>
<dbReference type="RefSeq" id="XP_002787274.1">
    <property type="nucleotide sequence ID" value="XM_002787228.1"/>
</dbReference>
<comment type="similarity">
    <text evidence="1">Belongs to the cyclophilin-type PPIase family.</text>
</comment>
<dbReference type="GO" id="GO:0016018">
    <property type="term" value="F:cyclosporin A binding"/>
    <property type="evidence" value="ECO:0007669"/>
    <property type="project" value="TreeGrafter"/>
</dbReference>
<dbReference type="OrthoDB" id="193499at2759"/>
<dbReference type="PRINTS" id="PR00153">
    <property type="entry name" value="CSAPPISMRASE"/>
</dbReference>
<evidence type="ECO:0000313" key="3">
    <source>
        <dbReference type="EMBL" id="EER19070.1"/>
    </source>
</evidence>
<dbReference type="PROSITE" id="PS50072">
    <property type="entry name" value="CSA_PPIASE_2"/>
    <property type="match status" value="1"/>
</dbReference>
<feature type="domain" description="PPIase cyclophilin-type" evidence="2">
    <location>
        <begin position="1"/>
        <end position="103"/>
    </location>
</feature>
<dbReference type="FunFam" id="2.40.100.10:FF:000029">
    <property type="entry name" value="Peptidyl-prolyl cis-trans isomerase"/>
    <property type="match status" value="1"/>
</dbReference>
<dbReference type="InterPro" id="IPR029000">
    <property type="entry name" value="Cyclophilin-like_dom_sf"/>
</dbReference>
<evidence type="ECO:0000256" key="1">
    <source>
        <dbReference type="RuleBase" id="RU363019"/>
    </source>
</evidence>
<reference evidence="3 4" key="1">
    <citation type="submission" date="2008-07" db="EMBL/GenBank/DDBJ databases">
        <authorList>
            <person name="El-Sayed N."/>
            <person name="Caler E."/>
            <person name="Inman J."/>
            <person name="Amedeo P."/>
            <person name="Hass B."/>
            <person name="Wortman J."/>
        </authorList>
    </citation>
    <scope>NUCLEOTIDE SEQUENCE [LARGE SCALE GENOMIC DNA]</scope>
    <source>
        <strain evidence="4">ATCC 50983 / TXsc</strain>
    </source>
</reference>
<sequence>MCQGGDFTAGNGTGGESIYGAKFEDENFKIHHSGPGDLSMANAGRNTNGSQFFITTVKCSWLDGKHVVFGKVKEGMDVVRKMEAVGSSSGKTSAPVVIADCGQLA</sequence>
<comment type="function">
    <text evidence="1">PPIases accelerate the folding of proteins. It catalyzes the cis-trans isomerization of proline imidic peptide bonds in oligopeptides.</text>
</comment>
<dbReference type="GO" id="GO:0005737">
    <property type="term" value="C:cytoplasm"/>
    <property type="evidence" value="ECO:0007669"/>
    <property type="project" value="TreeGrafter"/>
</dbReference>
<dbReference type="Proteomes" id="UP000007800">
    <property type="component" value="Unassembled WGS sequence"/>
</dbReference>
<dbReference type="InParanoid" id="C5K8X4"/>
<keyword evidence="4" id="KW-1185">Reference proteome</keyword>
<evidence type="ECO:0000259" key="2">
    <source>
        <dbReference type="PROSITE" id="PS50072"/>
    </source>
</evidence>
<dbReference type="EMBL" id="GG671240">
    <property type="protein sequence ID" value="EER19070.1"/>
    <property type="molecule type" value="Genomic_DNA"/>
</dbReference>
<dbReference type="GO" id="GO:0003755">
    <property type="term" value="F:peptidyl-prolyl cis-trans isomerase activity"/>
    <property type="evidence" value="ECO:0007669"/>
    <property type="project" value="UniProtKB-UniRule"/>
</dbReference>
<gene>
    <name evidence="3" type="ORF">Pmar_PMAR004799</name>
</gene>
<evidence type="ECO:0000313" key="4">
    <source>
        <dbReference type="Proteomes" id="UP000007800"/>
    </source>
</evidence>
<comment type="catalytic activity">
    <reaction evidence="1">
        <text>[protein]-peptidylproline (omega=180) = [protein]-peptidylproline (omega=0)</text>
        <dbReference type="Rhea" id="RHEA:16237"/>
        <dbReference type="Rhea" id="RHEA-COMP:10747"/>
        <dbReference type="Rhea" id="RHEA-COMP:10748"/>
        <dbReference type="ChEBI" id="CHEBI:83833"/>
        <dbReference type="ChEBI" id="CHEBI:83834"/>
        <dbReference type="EC" id="5.2.1.8"/>
    </reaction>
</comment>
<dbReference type="SUPFAM" id="SSF50891">
    <property type="entry name" value="Cyclophilin-like"/>
    <property type="match status" value="1"/>
</dbReference>
<accession>C5K8X4</accession>
<dbReference type="GO" id="GO:0006457">
    <property type="term" value="P:protein folding"/>
    <property type="evidence" value="ECO:0007669"/>
    <property type="project" value="TreeGrafter"/>
</dbReference>
<dbReference type="EC" id="5.2.1.8" evidence="1"/>
<dbReference type="GeneID" id="9039273"/>
<organism evidence="4">
    <name type="scientific">Perkinsus marinus (strain ATCC 50983 / TXsc)</name>
    <dbReference type="NCBI Taxonomy" id="423536"/>
    <lineage>
        <taxon>Eukaryota</taxon>
        <taxon>Sar</taxon>
        <taxon>Alveolata</taxon>
        <taxon>Perkinsozoa</taxon>
        <taxon>Perkinsea</taxon>
        <taxon>Perkinsida</taxon>
        <taxon>Perkinsidae</taxon>
        <taxon>Perkinsus</taxon>
    </lineage>
</organism>
<keyword evidence="1" id="KW-0697">Rotamase</keyword>
<proteinExistence type="inferred from homology"/>
<dbReference type="Gene3D" id="2.40.100.10">
    <property type="entry name" value="Cyclophilin-like"/>
    <property type="match status" value="1"/>
</dbReference>
<dbReference type="Pfam" id="PF00160">
    <property type="entry name" value="Pro_isomerase"/>
    <property type="match status" value="1"/>
</dbReference>
<dbReference type="PANTHER" id="PTHR11071">
    <property type="entry name" value="PEPTIDYL-PROLYL CIS-TRANS ISOMERASE"/>
    <property type="match status" value="1"/>
</dbReference>